<gene>
    <name evidence="1" type="ORF">H8S62_00340</name>
</gene>
<dbReference type="Pfam" id="PF04074">
    <property type="entry name" value="DUF386"/>
    <property type="match status" value="1"/>
</dbReference>
<name>A0A8J6MAV5_9FIRM</name>
<dbReference type="PANTHER" id="PTHR34986:SF1">
    <property type="entry name" value="PROTEIN YIAL"/>
    <property type="match status" value="1"/>
</dbReference>
<dbReference type="Proteomes" id="UP000607645">
    <property type="component" value="Unassembled WGS sequence"/>
</dbReference>
<organism evidence="1 2">
    <name type="scientific">Lawsonibacter faecis</name>
    <dbReference type="NCBI Taxonomy" id="2763052"/>
    <lineage>
        <taxon>Bacteria</taxon>
        <taxon>Bacillati</taxon>
        <taxon>Bacillota</taxon>
        <taxon>Clostridia</taxon>
        <taxon>Eubacteriales</taxon>
        <taxon>Oscillospiraceae</taxon>
        <taxon>Lawsonibacter</taxon>
    </lineage>
</organism>
<dbReference type="SUPFAM" id="SSF51197">
    <property type="entry name" value="Clavaminate synthase-like"/>
    <property type="match status" value="1"/>
</dbReference>
<dbReference type="Gene3D" id="2.60.120.370">
    <property type="entry name" value="YhcH/YjgK/YiaL"/>
    <property type="match status" value="1"/>
</dbReference>
<keyword evidence="2" id="KW-1185">Reference proteome</keyword>
<evidence type="ECO:0000313" key="1">
    <source>
        <dbReference type="EMBL" id="MBC5735456.1"/>
    </source>
</evidence>
<proteinExistence type="predicted"/>
<dbReference type="RefSeq" id="WP_186918136.1">
    <property type="nucleotide sequence ID" value="NZ_JACOPQ010000001.1"/>
</dbReference>
<protein>
    <submittedName>
        <fullName evidence="1">YhcH/YjgK/YiaL family protein</fullName>
    </submittedName>
</protein>
<dbReference type="NCBIfam" id="TIGR00022">
    <property type="entry name" value="YhcH/YjgK/YiaL family protein"/>
    <property type="match status" value="1"/>
</dbReference>
<accession>A0A8J6MAV5</accession>
<sequence length="152" mass="16473">MIYDTLSNVNTYAALSPRLRKALEYLASTDFSQVADGRYELEGDALFVNVMSVTTNPRPAAGSQRLEAHDKYLDVQYLAAGEEVIGVAPRAALGACEPGEGDICFLTGRCTYLPMGRGQFLVVWPQDAHAPCVAVDAPAPVRRVVAKVRIED</sequence>
<dbReference type="InterPro" id="IPR037012">
    <property type="entry name" value="NanQ/TabA/YiaL_sf"/>
</dbReference>
<dbReference type="GO" id="GO:0005829">
    <property type="term" value="C:cytosol"/>
    <property type="evidence" value="ECO:0007669"/>
    <property type="project" value="TreeGrafter"/>
</dbReference>
<evidence type="ECO:0000313" key="2">
    <source>
        <dbReference type="Proteomes" id="UP000607645"/>
    </source>
</evidence>
<dbReference type="AlphaFoldDB" id="A0A8J6MAV5"/>
<comment type="caution">
    <text evidence="1">The sequence shown here is derived from an EMBL/GenBank/DDBJ whole genome shotgun (WGS) entry which is preliminary data.</text>
</comment>
<dbReference type="EMBL" id="JACOPQ010000001">
    <property type="protein sequence ID" value="MBC5735456.1"/>
    <property type="molecule type" value="Genomic_DNA"/>
</dbReference>
<dbReference type="InterPro" id="IPR004375">
    <property type="entry name" value="NanQ/TabA/YiaL"/>
</dbReference>
<reference evidence="1" key="1">
    <citation type="submission" date="2020-08" db="EMBL/GenBank/DDBJ databases">
        <title>Genome public.</title>
        <authorList>
            <person name="Liu C."/>
            <person name="Sun Q."/>
        </authorList>
    </citation>
    <scope>NUCLEOTIDE SEQUENCE</scope>
    <source>
        <strain evidence="1">NSJ-52</strain>
    </source>
</reference>
<dbReference type="PANTHER" id="PTHR34986">
    <property type="entry name" value="EVOLVED BETA-GALACTOSIDASE SUBUNIT BETA"/>
    <property type="match status" value="1"/>
</dbReference>